<evidence type="ECO:0000313" key="3">
    <source>
        <dbReference type="Proteomes" id="UP001286313"/>
    </source>
</evidence>
<dbReference type="AlphaFoldDB" id="A0AAE1GS13"/>
<organism evidence="2 3">
    <name type="scientific">Petrolisthes cinctipes</name>
    <name type="common">Flat porcelain crab</name>
    <dbReference type="NCBI Taxonomy" id="88211"/>
    <lineage>
        <taxon>Eukaryota</taxon>
        <taxon>Metazoa</taxon>
        <taxon>Ecdysozoa</taxon>
        <taxon>Arthropoda</taxon>
        <taxon>Crustacea</taxon>
        <taxon>Multicrustacea</taxon>
        <taxon>Malacostraca</taxon>
        <taxon>Eumalacostraca</taxon>
        <taxon>Eucarida</taxon>
        <taxon>Decapoda</taxon>
        <taxon>Pleocyemata</taxon>
        <taxon>Anomura</taxon>
        <taxon>Galatheoidea</taxon>
        <taxon>Porcellanidae</taxon>
        <taxon>Petrolisthes</taxon>
    </lineage>
</organism>
<proteinExistence type="predicted"/>
<comment type="caution">
    <text evidence="2">The sequence shown here is derived from an EMBL/GenBank/DDBJ whole genome shotgun (WGS) entry which is preliminary data.</text>
</comment>
<gene>
    <name evidence="2" type="ORF">Pcinc_000651</name>
</gene>
<dbReference type="EMBL" id="JAWQEG010000033">
    <property type="protein sequence ID" value="KAK3895728.1"/>
    <property type="molecule type" value="Genomic_DNA"/>
</dbReference>
<protein>
    <submittedName>
        <fullName evidence="2">Uncharacterized protein</fullName>
    </submittedName>
</protein>
<keyword evidence="3" id="KW-1185">Reference proteome</keyword>
<dbReference type="Proteomes" id="UP001286313">
    <property type="component" value="Unassembled WGS sequence"/>
</dbReference>
<evidence type="ECO:0000313" key="2">
    <source>
        <dbReference type="EMBL" id="KAK3895728.1"/>
    </source>
</evidence>
<feature type="compositionally biased region" description="Pro residues" evidence="1">
    <location>
        <begin position="50"/>
        <end position="74"/>
    </location>
</feature>
<reference evidence="2" key="1">
    <citation type="submission" date="2023-10" db="EMBL/GenBank/DDBJ databases">
        <title>Genome assemblies of two species of porcelain crab, Petrolisthes cinctipes and Petrolisthes manimaculis (Anomura: Porcellanidae).</title>
        <authorList>
            <person name="Angst P."/>
        </authorList>
    </citation>
    <scope>NUCLEOTIDE SEQUENCE</scope>
    <source>
        <strain evidence="2">PB745_01</strain>
        <tissue evidence="2">Gill</tissue>
    </source>
</reference>
<name>A0AAE1GS13_PETCI</name>
<sequence>MELNRQHDRQVEQRRREEDNARFIALIQTLATRSVPQVDVSAGATVTPSPTNPPSPTSNPAPPPQKAVIQTPPPLKSDATFQIFREWRRKFQDYVTMVDLSSLSHTKQLIQLRIYLSLDTDI</sequence>
<evidence type="ECO:0000256" key="1">
    <source>
        <dbReference type="SAM" id="MobiDB-lite"/>
    </source>
</evidence>
<accession>A0AAE1GS13</accession>
<feature type="region of interest" description="Disordered" evidence="1">
    <location>
        <begin position="37"/>
        <end position="74"/>
    </location>
</feature>